<name>A0A935TDE4_9PROT</name>
<evidence type="ECO:0000256" key="1">
    <source>
        <dbReference type="ARBA" id="ARBA00004052"/>
    </source>
</evidence>
<evidence type="ECO:0000256" key="11">
    <source>
        <dbReference type="RuleBase" id="RU361138"/>
    </source>
</evidence>
<dbReference type="PANTHER" id="PTHR43416">
    <property type="entry name" value="DIHYDROLIPOYLLYSINE-RESIDUE SUCCINYLTRANSFERASE COMPONENT OF 2-OXOGLUTARATE DEHYDROGENASE COMPLEX, MITOCHONDRIAL-RELATED"/>
    <property type="match status" value="1"/>
</dbReference>
<dbReference type="SUPFAM" id="SSF52777">
    <property type="entry name" value="CoA-dependent acyltransferases"/>
    <property type="match status" value="1"/>
</dbReference>
<dbReference type="InterPro" id="IPR036625">
    <property type="entry name" value="E3-bd_dom_sf"/>
</dbReference>
<keyword evidence="9 11" id="KW-0012">Acyltransferase</keyword>
<dbReference type="Proteomes" id="UP000706151">
    <property type="component" value="Unassembled WGS sequence"/>
</dbReference>
<keyword evidence="6 11" id="KW-0816">Tricarboxylic acid cycle</keyword>
<dbReference type="InterPro" id="IPR011053">
    <property type="entry name" value="Single_hybrid_motif"/>
</dbReference>
<feature type="domain" description="Peripheral subunit-binding (PSBD)" evidence="13">
    <location>
        <begin position="111"/>
        <end position="148"/>
    </location>
</feature>
<evidence type="ECO:0000256" key="8">
    <source>
        <dbReference type="ARBA" id="ARBA00022823"/>
    </source>
</evidence>
<dbReference type="SUPFAM" id="SSF51230">
    <property type="entry name" value="Single hybrid motif"/>
    <property type="match status" value="1"/>
</dbReference>
<dbReference type="NCBIfam" id="NF004309">
    <property type="entry name" value="PRK05704.1"/>
    <property type="match status" value="1"/>
</dbReference>
<dbReference type="EC" id="2.3.1.61" evidence="4 11"/>
<evidence type="ECO:0000259" key="13">
    <source>
        <dbReference type="PROSITE" id="PS51826"/>
    </source>
</evidence>
<dbReference type="PROSITE" id="PS50968">
    <property type="entry name" value="BIOTINYL_LIPOYL"/>
    <property type="match status" value="1"/>
</dbReference>
<dbReference type="PANTHER" id="PTHR43416:SF5">
    <property type="entry name" value="DIHYDROLIPOYLLYSINE-RESIDUE SUCCINYLTRANSFERASE COMPONENT OF 2-OXOGLUTARATE DEHYDROGENASE COMPLEX, MITOCHONDRIAL"/>
    <property type="match status" value="1"/>
</dbReference>
<reference evidence="14 15" key="1">
    <citation type="submission" date="2020-10" db="EMBL/GenBank/DDBJ databases">
        <title>Connecting structure to function with the recovery of over 1000 high-quality activated sludge metagenome-assembled genomes encoding full-length rRNA genes using long-read sequencing.</title>
        <authorList>
            <person name="Singleton C.M."/>
            <person name="Petriglieri F."/>
            <person name="Kristensen J.M."/>
            <person name="Kirkegaard R.H."/>
            <person name="Michaelsen T.Y."/>
            <person name="Andersen M.H."/>
            <person name="Karst S.M."/>
            <person name="Dueholm M.S."/>
            <person name="Nielsen P.H."/>
            <person name="Albertsen M."/>
        </authorList>
    </citation>
    <scope>NUCLEOTIDE SEQUENCE [LARGE SCALE GENOMIC DNA]</scope>
    <source>
        <strain evidence="14">Fred_18-Q3-R57-64_BAT3C.720</strain>
    </source>
</reference>
<comment type="cofactor">
    <cofactor evidence="11">
        <name>(R)-lipoate</name>
        <dbReference type="ChEBI" id="CHEBI:83088"/>
    </cofactor>
    <text evidence="11">Binds 1 lipoyl cofactor covalently.</text>
</comment>
<dbReference type="InterPro" id="IPR001078">
    <property type="entry name" value="2-oxoacid_DH_actylTfrase"/>
</dbReference>
<dbReference type="InterPro" id="IPR050537">
    <property type="entry name" value="2-oxoacid_dehydrogenase"/>
</dbReference>
<dbReference type="GO" id="GO:0005829">
    <property type="term" value="C:cytosol"/>
    <property type="evidence" value="ECO:0007669"/>
    <property type="project" value="TreeGrafter"/>
</dbReference>
<dbReference type="NCBIfam" id="TIGR01347">
    <property type="entry name" value="sucB"/>
    <property type="match status" value="1"/>
</dbReference>
<protein>
    <recommendedName>
        <fullName evidence="5 11">Dihydrolipoyllysine-residue succinyltransferase component of 2-oxoglutarate dehydrogenase complex</fullName>
        <ecNumber evidence="4 11">2.3.1.61</ecNumber>
    </recommendedName>
    <alternativeName>
        <fullName evidence="11">2-oxoglutarate dehydrogenase complex component E2</fullName>
    </alternativeName>
</protein>
<dbReference type="SUPFAM" id="SSF47005">
    <property type="entry name" value="Peripheral subunit-binding domain of 2-oxo acid dehydrogenase complex"/>
    <property type="match status" value="1"/>
</dbReference>
<comment type="function">
    <text evidence="1 11">E2 component of the 2-oxoglutarate dehydrogenase (OGDH) complex which catalyzes the second step in the conversion of 2-oxoglutarate to succinyl-CoA and CO(2).</text>
</comment>
<dbReference type="Pfam" id="PF02817">
    <property type="entry name" value="E3_binding"/>
    <property type="match status" value="1"/>
</dbReference>
<evidence type="ECO:0000256" key="4">
    <source>
        <dbReference type="ARBA" id="ARBA00012945"/>
    </source>
</evidence>
<feature type="domain" description="Lipoyl-binding" evidence="12">
    <location>
        <begin position="2"/>
        <end position="77"/>
    </location>
</feature>
<dbReference type="GO" id="GO:0004149">
    <property type="term" value="F:dihydrolipoyllysine-residue succinyltransferase activity"/>
    <property type="evidence" value="ECO:0007669"/>
    <property type="project" value="UniProtKB-UniRule"/>
</dbReference>
<dbReference type="Gene3D" id="2.40.50.100">
    <property type="match status" value="1"/>
</dbReference>
<dbReference type="Pfam" id="PF00364">
    <property type="entry name" value="Biotin_lipoyl"/>
    <property type="match status" value="1"/>
</dbReference>
<evidence type="ECO:0000259" key="12">
    <source>
        <dbReference type="PROSITE" id="PS50968"/>
    </source>
</evidence>
<dbReference type="CDD" id="cd06849">
    <property type="entry name" value="lipoyl_domain"/>
    <property type="match status" value="1"/>
</dbReference>
<dbReference type="InterPro" id="IPR023213">
    <property type="entry name" value="CAT-like_dom_sf"/>
</dbReference>
<evidence type="ECO:0000256" key="2">
    <source>
        <dbReference type="ARBA" id="ARBA00005145"/>
    </source>
</evidence>
<comment type="caution">
    <text evidence="14">The sequence shown here is derived from an EMBL/GenBank/DDBJ whole genome shotgun (WGS) entry which is preliminary data.</text>
</comment>
<evidence type="ECO:0000256" key="9">
    <source>
        <dbReference type="ARBA" id="ARBA00023315"/>
    </source>
</evidence>
<evidence type="ECO:0000256" key="10">
    <source>
        <dbReference type="ARBA" id="ARBA00052761"/>
    </source>
</evidence>
<accession>A0A935TDE4</accession>
<dbReference type="InterPro" id="IPR006255">
    <property type="entry name" value="SucB"/>
</dbReference>
<dbReference type="AlphaFoldDB" id="A0A935TDE4"/>
<dbReference type="Gene3D" id="4.10.320.10">
    <property type="entry name" value="E3-binding domain"/>
    <property type="match status" value="1"/>
</dbReference>
<dbReference type="PROSITE" id="PS51826">
    <property type="entry name" value="PSBD"/>
    <property type="match status" value="1"/>
</dbReference>
<dbReference type="InterPro" id="IPR003016">
    <property type="entry name" value="2-oxoA_DH_lipoyl-BS"/>
</dbReference>
<proteinExistence type="inferred from homology"/>
<dbReference type="GO" id="GO:0033512">
    <property type="term" value="P:L-lysine catabolic process to acetyl-CoA via saccharopine"/>
    <property type="evidence" value="ECO:0007669"/>
    <property type="project" value="UniProtKB-UniRule"/>
</dbReference>
<dbReference type="EMBL" id="JADJOT010000011">
    <property type="protein sequence ID" value="MBK7956014.1"/>
    <property type="molecule type" value="Genomic_DNA"/>
</dbReference>
<dbReference type="Gene3D" id="3.30.559.10">
    <property type="entry name" value="Chloramphenicol acetyltransferase-like domain"/>
    <property type="match status" value="1"/>
</dbReference>
<evidence type="ECO:0000256" key="5">
    <source>
        <dbReference type="ARBA" id="ARBA00019511"/>
    </source>
</evidence>
<organism evidence="14 15">
    <name type="scientific">Candidatus Accumulibacter affinis</name>
    <dbReference type="NCBI Taxonomy" id="2954384"/>
    <lineage>
        <taxon>Bacteria</taxon>
        <taxon>Pseudomonadati</taxon>
        <taxon>Pseudomonadota</taxon>
        <taxon>Betaproteobacteria</taxon>
        <taxon>Candidatus Accumulibacter</taxon>
    </lineage>
</organism>
<keyword evidence="8 11" id="KW-0450">Lipoyl</keyword>
<dbReference type="GO" id="GO:0045252">
    <property type="term" value="C:oxoglutarate dehydrogenase complex"/>
    <property type="evidence" value="ECO:0007669"/>
    <property type="project" value="UniProtKB-UniRule"/>
</dbReference>
<evidence type="ECO:0000256" key="7">
    <source>
        <dbReference type="ARBA" id="ARBA00022679"/>
    </source>
</evidence>
<sequence>MIIDVKVPQLSESVAEATLLSWHKKAGEAVARDENLIDIETDKVVLELPAPDGGVLVEIVKADGETVVAGEVIARIDTAAQAGAVAPPAVKVAAAKAEAPAAAALATAAGVALPAARKILEEKGVAAADVAGTGRGGRVTKADALAAQAPAPKAPAAVAAPTATAALAPAPGVTVPLGDRPEQRVPMSRLRARVAERLLQSQATNAILTTFNEVNMGPVMALRKQYGDRFEKAHGVRLGFMGFFVKAAIAALQKFPVINASVDGNDIVYHGYIDIGIAVGSPRGLVVPILRDADQMTIADIEKKIGEFGAKAKDGKLSMEDLTGGTFSISNGGVFGSMLSTPIINPPQSAILGIHATKDRPVVENGQVVIRPINYLAMSYDHRIIDGREAVLGLVTMKEALEDPARLLLGV</sequence>
<evidence type="ECO:0000313" key="15">
    <source>
        <dbReference type="Proteomes" id="UP000706151"/>
    </source>
</evidence>
<dbReference type="PROSITE" id="PS00189">
    <property type="entry name" value="LIPOYL"/>
    <property type="match status" value="1"/>
</dbReference>
<evidence type="ECO:0000256" key="6">
    <source>
        <dbReference type="ARBA" id="ARBA00022532"/>
    </source>
</evidence>
<keyword evidence="7 11" id="KW-0808">Transferase</keyword>
<dbReference type="Pfam" id="PF00198">
    <property type="entry name" value="2-oxoacid_dh"/>
    <property type="match status" value="1"/>
</dbReference>
<dbReference type="InterPro" id="IPR000089">
    <property type="entry name" value="Biotin_lipoyl"/>
</dbReference>
<dbReference type="InterPro" id="IPR004167">
    <property type="entry name" value="PSBD"/>
</dbReference>
<comment type="similarity">
    <text evidence="3 11">Belongs to the 2-oxoacid dehydrogenase family.</text>
</comment>
<gene>
    <name evidence="14" type="primary">odhB</name>
    <name evidence="14" type="ORF">IPK02_19860</name>
</gene>
<comment type="catalytic activity">
    <reaction evidence="10 11">
        <text>N(6)-[(R)-dihydrolipoyl]-L-lysyl-[protein] + succinyl-CoA = N(6)-[(R)-S(8)-succinyldihydrolipoyl]-L-lysyl-[protein] + CoA</text>
        <dbReference type="Rhea" id="RHEA:15213"/>
        <dbReference type="Rhea" id="RHEA-COMP:10475"/>
        <dbReference type="Rhea" id="RHEA-COMP:20092"/>
        <dbReference type="ChEBI" id="CHEBI:57287"/>
        <dbReference type="ChEBI" id="CHEBI:57292"/>
        <dbReference type="ChEBI" id="CHEBI:83100"/>
        <dbReference type="ChEBI" id="CHEBI:83120"/>
        <dbReference type="EC" id="2.3.1.61"/>
    </reaction>
</comment>
<evidence type="ECO:0000313" key="14">
    <source>
        <dbReference type="EMBL" id="MBK7956014.1"/>
    </source>
</evidence>
<dbReference type="GO" id="GO:0006099">
    <property type="term" value="P:tricarboxylic acid cycle"/>
    <property type="evidence" value="ECO:0007669"/>
    <property type="project" value="UniProtKB-UniRule"/>
</dbReference>
<comment type="pathway">
    <text evidence="2 11">Amino-acid degradation; L-lysine degradation via saccharopine pathway; glutaryl-CoA from L-lysine: step 6/6.</text>
</comment>
<evidence type="ECO:0000256" key="3">
    <source>
        <dbReference type="ARBA" id="ARBA00007317"/>
    </source>
</evidence>